<evidence type="ECO:0000313" key="2">
    <source>
        <dbReference type="EMBL" id="PWC16418.1"/>
    </source>
</evidence>
<sequence length="268" mass="30439">MNMSEKTINFEKMAEEAWDEAALLHREIKHDDWKILLQKKDTLPIDEILKNKLISLGLKGASIAQLSCNNGRELLSVKMFGANRCVGFDISTNVLKEAVDLAKASGLKCEFIKADAQFLPVGYENYFDIVFVTAGALCFIPNLNLYISQIKKILKKDGVAVIYESHPVLNIFKMDRDRDGSAYIEYDYFNNKPMLHVTGIDYYNNTTYKAKEVYYFNYTLDDILNTIISTGLKLIEFKELQYDPSLAFGIKSFPLGKPPMGLLLTIGR</sequence>
<keyword evidence="3" id="KW-1185">Reference proteome</keyword>
<dbReference type="InterPro" id="IPR029063">
    <property type="entry name" value="SAM-dependent_MTases_sf"/>
</dbReference>
<dbReference type="SUPFAM" id="SSF53335">
    <property type="entry name" value="S-adenosyl-L-methionine-dependent methyltransferases"/>
    <property type="match status" value="1"/>
</dbReference>
<dbReference type="AlphaFoldDB" id="A0A2U1U425"/>
<evidence type="ECO:0000313" key="3">
    <source>
        <dbReference type="Proteomes" id="UP000296159"/>
    </source>
</evidence>
<dbReference type="InterPro" id="IPR013216">
    <property type="entry name" value="Methyltransf_11"/>
</dbReference>
<dbReference type="Gene3D" id="3.40.50.150">
    <property type="entry name" value="Vaccinia Virus protein VP39"/>
    <property type="match status" value="1"/>
</dbReference>
<feature type="domain" description="Methyltransferase type 11" evidence="1">
    <location>
        <begin position="66"/>
        <end position="162"/>
    </location>
</feature>
<evidence type="ECO:0000259" key="1">
    <source>
        <dbReference type="Pfam" id="PF08241"/>
    </source>
</evidence>
<accession>A0A2U1U425</accession>
<protein>
    <recommendedName>
        <fullName evidence="1">Methyltransferase type 11 domain-containing protein</fullName>
    </recommendedName>
</protein>
<reference evidence="2 3" key="1">
    <citation type="submission" date="2018-04" db="EMBL/GenBank/DDBJ databases">
        <title>Brenneria corticis sp.nov.</title>
        <authorList>
            <person name="Li Y."/>
        </authorList>
    </citation>
    <scope>NUCLEOTIDE SEQUENCE [LARGE SCALE GENOMIC DNA]</scope>
    <source>
        <strain evidence="2 3">CFCC 11842</strain>
    </source>
</reference>
<dbReference type="CDD" id="cd02440">
    <property type="entry name" value="AdoMet_MTases"/>
    <property type="match status" value="1"/>
</dbReference>
<name>A0A2U1U425_9GAMM</name>
<organism evidence="2 3">
    <name type="scientific">Brenneria corticis</name>
    <dbReference type="NCBI Taxonomy" id="2173106"/>
    <lineage>
        <taxon>Bacteria</taxon>
        <taxon>Pseudomonadati</taxon>
        <taxon>Pseudomonadota</taxon>
        <taxon>Gammaproteobacteria</taxon>
        <taxon>Enterobacterales</taxon>
        <taxon>Pectobacteriaceae</taxon>
        <taxon>Brenneria</taxon>
    </lineage>
</organism>
<dbReference type="Pfam" id="PF08241">
    <property type="entry name" value="Methyltransf_11"/>
    <property type="match status" value="1"/>
</dbReference>
<dbReference type="Proteomes" id="UP000296159">
    <property type="component" value="Unassembled WGS sequence"/>
</dbReference>
<proteinExistence type="predicted"/>
<dbReference type="EMBL" id="QDKH01000009">
    <property type="protein sequence ID" value="PWC16418.1"/>
    <property type="molecule type" value="Genomic_DNA"/>
</dbReference>
<comment type="caution">
    <text evidence="2">The sequence shown here is derived from an EMBL/GenBank/DDBJ whole genome shotgun (WGS) entry which is preliminary data.</text>
</comment>
<gene>
    <name evidence="2" type="ORF">DDT56_10110</name>
</gene>
<dbReference type="GO" id="GO:0008757">
    <property type="term" value="F:S-adenosylmethionine-dependent methyltransferase activity"/>
    <property type="evidence" value="ECO:0007669"/>
    <property type="project" value="InterPro"/>
</dbReference>